<keyword evidence="3" id="KW-0804">Transcription</keyword>
<dbReference type="GO" id="GO:0000976">
    <property type="term" value="F:transcription cis-regulatory region binding"/>
    <property type="evidence" value="ECO:0007669"/>
    <property type="project" value="TreeGrafter"/>
</dbReference>
<accession>A0AAE9XFG3</accession>
<dbReference type="GO" id="GO:0003700">
    <property type="term" value="F:DNA-binding transcription factor activity"/>
    <property type="evidence" value="ECO:0007669"/>
    <property type="project" value="TreeGrafter"/>
</dbReference>
<protein>
    <submittedName>
        <fullName evidence="5">LacI family DNA-binding transcriptional regulator</fullName>
    </submittedName>
</protein>
<dbReference type="InterPro" id="IPR028082">
    <property type="entry name" value="Peripla_BP_I"/>
</dbReference>
<dbReference type="AlphaFoldDB" id="A0AAE9XFG3"/>
<keyword evidence="1" id="KW-0805">Transcription regulation</keyword>
<dbReference type="CDD" id="cd01392">
    <property type="entry name" value="HTH_LacI"/>
    <property type="match status" value="1"/>
</dbReference>
<dbReference type="SMART" id="SM00354">
    <property type="entry name" value="HTH_LACI"/>
    <property type="match status" value="1"/>
</dbReference>
<dbReference type="Pfam" id="PF00356">
    <property type="entry name" value="LacI"/>
    <property type="match status" value="1"/>
</dbReference>
<dbReference type="CDD" id="cd06286">
    <property type="entry name" value="PBP1_CcpB-like"/>
    <property type="match status" value="1"/>
</dbReference>
<dbReference type="Pfam" id="PF00532">
    <property type="entry name" value="Peripla_BP_1"/>
    <property type="match status" value="1"/>
</dbReference>
<organism evidence="5 6">
    <name type="scientific">Vagococcus lutrae</name>
    <dbReference type="NCBI Taxonomy" id="81947"/>
    <lineage>
        <taxon>Bacteria</taxon>
        <taxon>Bacillati</taxon>
        <taxon>Bacillota</taxon>
        <taxon>Bacilli</taxon>
        <taxon>Lactobacillales</taxon>
        <taxon>Enterococcaceae</taxon>
        <taxon>Vagococcus</taxon>
    </lineage>
</organism>
<dbReference type="PANTHER" id="PTHR30146">
    <property type="entry name" value="LACI-RELATED TRANSCRIPTIONAL REPRESSOR"/>
    <property type="match status" value="1"/>
</dbReference>
<feature type="domain" description="HTH lacI-type" evidence="4">
    <location>
        <begin position="10"/>
        <end position="64"/>
    </location>
</feature>
<sequence length="322" mass="36459">MVKERTGNMTTIHDIAKKSGYSVSTVSRVLNQRHHVSETARQTILQVIDELDYQPNELARHLSHGKTRQIGVVIPNTIHPFFTEILNGVVNAAFSTPYRIVILPSSYDEQLEDTYLNQLQRKAFDGLIFISRASSLEKLTRYTQYAPVVCCENPDTALLSAVYCDRLPAYLEVFHYLKQHFGQSIVLLMSRESDGSATSALIVEAYEHVYGCPPKSHQIITGMMDETDGYQVAKDVLAKQNEIQAVFANGDDIASGVLRYYDEQKQTPPLIVGQENQLSSRLLKFSTVDHHAYRIGQEAFRIVTSDNQPEQLEIPSQFIYRE</sequence>
<name>A0AAE9XFG3_9ENTE</name>
<dbReference type="PANTHER" id="PTHR30146:SF105">
    <property type="entry name" value="CATABOLITE CONTROL PROTEIN B"/>
    <property type="match status" value="1"/>
</dbReference>
<evidence type="ECO:0000256" key="1">
    <source>
        <dbReference type="ARBA" id="ARBA00023015"/>
    </source>
</evidence>
<evidence type="ECO:0000313" key="5">
    <source>
        <dbReference type="EMBL" id="WCG22786.1"/>
    </source>
</evidence>
<dbReference type="Gene3D" id="1.10.260.40">
    <property type="entry name" value="lambda repressor-like DNA-binding domains"/>
    <property type="match status" value="1"/>
</dbReference>
<reference evidence="5" key="1">
    <citation type="submission" date="2023-01" db="EMBL/GenBank/DDBJ databases">
        <title>Oxazolidinone resistance genes in florfenicol resistant enterococci from beef cattle and veal calves at slaughter.</title>
        <authorList>
            <person name="Biggel M."/>
        </authorList>
    </citation>
    <scope>NUCLEOTIDE SEQUENCE</scope>
    <source>
        <strain evidence="5">K204-1</strain>
    </source>
</reference>
<dbReference type="Proteomes" id="UP001179600">
    <property type="component" value="Chromosome"/>
</dbReference>
<dbReference type="InterPro" id="IPR000843">
    <property type="entry name" value="HTH_LacI"/>
</dbReference>
<evidence type="ECO:0000259" key="4">
    <source>
        <dbReference type="PROSITE" id="PS50932"/>
    </source>
</evidence>
<evidence type="ECO:0000256" key="2">
    <source>
        <dbReference type="ARBA" id="ARBA00023125"/>
    </source>
</evidence>
<dbReference type="SUPFAM" id="SSF47413">
    <property type="entry name" value="lambda repressor-like DNA-binding domains"/>
    <property type="match status" value="1"/>
</dbReference>
<dbReference type="PROSITE" id="PS50932">
    <property type="entry name" value="HTH_LACI_2"/>
    <property type="match status" value="1"/>
</dbReference>
<evidence type="ECO:0000313" key="6">
    <source>
        <dbReference type="Proteomes" id="UP001179600"/>
    </source>
</evidence>
<dbReference type="InterPro" id="IPR001761">
    <property type="entry name" value="Peripla_BP/Lac1_sug-bd_dom"/>
</dbReference>
<dbReference type="RefSeq" id="WP_272163385.1">
    <property type="nucleotide sequence ID" value="NZ_CP116507.1"/>
</dbReference>
<proteinExistence type="predicted"/>
<dbReference type="SUPFAM" id="SSF53822">
    <property type="entry name" value="Periplasmic binding protein-like I"/>
    <property type="match status" value="1"/>
</dbReference>
<evidence type="ECO:0000256" key="3">
    <source>
        <dbReference type="ARBA" id="ARBA00023163"/>
    </source>
</evidence>
<gene>
    <name evidence="5" type="ORF">PML95_00515</name>
</gene>
<dbReference type="Gene3D" id="3.40.50.2300">
    <property type="match status" value="2"/>
</dbReference>
<keyword evidence="2 5" id="KW-0238">DNA-binding</keyword>
<dbReference type="EMBL" id="CP116507">
    <property type="protein sequence ID" value="WCG22786.1"/>
    <property type="molecule type" value="Genomic_DNA"/>
</dbReference>
<dbReference type="InterPro" id="IPR010982">
    <property type="entry name" value="Lambda_DNA-bd_dom_sf"/>
</dbReference>